<organism evidence="1">
    <name type="scientific">uncultured Desulfobacterium sp</name>
    <dbReference type="NCBI Taxonomy" id="201089"/>
    <lineage>
        <taxon>Bacteria</taxon>
        <taxon>Pseudomonadati</taxon>
        <taxon>Thermodesulfobacteriota</taxon>
        <taxon>Desulfobacteria</taxon>
        <taxon>Desulfobacterales</taxon>
        <taxon>Desulfobacteriaceae</taxon>
        <taxon>Desulfobacterium</taxon>
        <taxon>environmental samples</taxon>
    </lineage>
</organism>
<dbReference type="AlphaFoldDB" id="E1YCM2"/>
<evidence type="ECO:0000313" key="1">
    <source>
        <dbReference type="EMBL" id="CBX28316.1"/>
    </source>
</evidence>
<dbReference type="InterPro" id="IPR016181">
    <property type="entry name" value="Acyl_CoA_acyltransferase"/>
</dbReference>
<protein>
    <recommendedName>
        <fullName evidence="2">N-acetyltransferase domain-containing protein</fullName>
    </recommendedName>
</protein>
<dbReference type="Gene3D" id="3.40.630.30">
    <property type="match status" value="1"/>
</dbReference>
<proteinExistence type="predicted"/>
<dbReference type="EMBL" id="FR695868">
    <property type="protein sequence ID" value="CBX28316.1"/>
    <property type="molecule type" value="Genomic_DNA"/>
</dbReference>
<sequence>MLSDKSYQIKILGINYLDQIMELHQLIIDRLIRKDTLEPFTTEFMKEHLGNKGFIIGADYGKKLIAFRNVYFPDINEKEWNLGIDLGFDESILHKVANLQMVCVHPVYRGNSLALIMNGNAIRIIKSLGKYDHICATVSPYNYWNLRILFDSGFVVKKLTTKYNGKLRYIVHRNLKETQRFDPVCHESVVLTDFTKQYELLNKGWYGTGLIINNESAGPNSYEKMLFVFCKQT</sequence>
<dbReference type="SUPFAM" id="SSF55729">
    <property type="entry name" value="Acyl-CoA N-acyltransferases (Nat)"/>
    <property type="match status" value="1"/>
</dbReference>
<accession>E1YCM2</accession>
<evidence type="ECO:0008006" key="2">
    <source>
        <dbReference type="Google" id="ProtNLM"/>
    </source>
</evidence>
<reference evidence="1" key="1">
    <citation type="journal article" date="2011" name="Environ. Microbiol.">
        <title>Genomic insights into the metabolic potential of the polycyclic aromatic hydrocarbon degrading sulfate-reducing Deltaproteobacterium N47.</title>
        <authorList>
            <person name="Bergmann F."/>
            <person name="Selesi D."/>
            <person name="Weinmaier T."/>
            <person name="Tischler P."/>
            <person name="Rattei T."/>
            <person name="Meckenstock R.U."/>
        </authorList>
    </citation>
    <scope>NUCLEOTIDE SEQUENCE</scope>
</reference>
<gene>
    <name evidence="1" type="ORF">N47_G36400</name>
</gene>
<name>E1YCM2_9BACT</name>